<dbReference type="InterPro" id="IPR013783">
    <property type="entry name" value="Ig-like_fold"/>
</dbReference>
<dbReference type="InterPro" id="IPR041498">
    <property type="entry name" value="Big_6"/>
</dbReference>
<dbReference type="NCBIfam" id="NF033510">
    <property type="entry name" value="Ca_tandemer"/>
    <property type="match status" value="1"/>
</dbReference>
<dbReference type="AlphaFoldDB" id="A0A269XF91"/>
<evidence type="ECO:0000259" key="1">
    <source>
        <dbReference type="Pfam" id="PF17936"/>
    </source>
</evidence>
<dbReference type="Pfam" id="PF17936">
    <property type="entry name" value="Big_6"/>
    <property type="match status" value="1"/>
</dbReference>
<gene>
    <name evidence="2" type="ORF">B8W98_12665</name>
</gene>
<accession>A0A269XF91</accession>
<dbReference type="Proteomes" id="UP000216802">
    <property type="component" value="Unassembled WGS sequence"/>
</dbReference>
<dbReference type="EMBL" id="NCXI01000351">
    <property type="protein sequence ID" value="PAK71848.1"/>
    <property type="molecule type" value="Genomic_DNA"/>
</dbReference>
<protein>
    <recommendedName>
        <fullName evidence="1">Bacterial Ig domain-containing protein</fullName>
    </recommendedName>
</protein>
<comment type="caution">
    <text evidence="2">The sequence shown here is derived from an EMBL/GenBank/DDBJ whole genome shotgun (WGS) entry which is preliminary data.</text>
</comment>
<feature type="domain" description="Bacterial Ig" evidence="1">
    <location>
        <begin position="2"/>
        <end position="69"/>
    </location>
</feature>
<evidence type="ECO:0000313" key="2">
    <source>
        <dbReference type="EMBL" id="PAK71848.1"/>
    </source>
</evidence>
<proteinExistence type="predicted"/>
<organism evidence="2 3">
    <name type="scientific">Lentilactobacillus parakefiri</name>
    <dbReference type="NCBI Taxonomy" id="152332"/>
    <lineage>
        <taxon>Bacteria</taxon>
        <taxon>Bacillati</taxon>
        <taxon>Bacillota</taxon>
        <taxon>Bacilli</taxon>
        <taxon>Lactobacillales</taxon>
        <taxon>Lactobacillaceae</taxon>
        <taxon>Lentilactobacillus</taxon>
    </lineage>
</organism>
<sequence length="103" mass="10513">EISGKAEPGSTVVITFPDGQTAEGQVDSDGNYHIVVPTNEHLKGGDHISVTSTDTSGNTSKATIITVIDTTAPPAPTINPIKEGAKEISGKAEPGSTVVITFP</sequence>
<dbReference type="Gene3D" id="2.60.40.10">
    <property type="entry name" value="Immunoglobulins"/>
    <property type="match status" value="1"/>
</dbReference>
<name>A0A269XF91_9LACO</name>
<evidence type="ECO:0000313" key="3">
    <source>
        <dbReference type="Proteomes" id="UP000216802"/>
    </source>
</evidence>
<dbReference type="RefSeq" id="WP_143443285.1">
    <property type="nucleotide sequence ID" value="NZ_NCXI01000351.1"/>
</dbReference>
<reference evidence="2 3" key="1">
    <citation type="submission" date="2017-04" db="EMBL/GenBank/DDBJ databases">
        <title>Kefir bacterial isolates.</title>
        <authorList>
            <person name="Kim Y."/>
            <person name="Blasche S."/>
            <person name="Patil K.R."/>
        </authorList>
    </citation>
    <scope>NUCLEOTIDE SEQUENCE [LARGE SCALE GENOMIC DNA]</scope>
    <source>
        <strain evidence="2 3">OG2</strain>
    </source>
</reference>
<feature type="non-terminal residue" evidence="2">
    <location>
        <position position="1"/>
    </location>
</feature>
<feature type="non-terminal residue" evidence="2">
    <location>
        <position position="103"/>
    </location>
</feature>